<sequence length="202" mass="23445">MSKRRASELLDSSDEEETCEYLMPELIFTPIIPPNLRSILDEELVKWNKRRREYDAKMRARCRIAGEDNNSVTQNIKELFEIIIEIKALLGKVKTDDLPDIKSLFEKELVMGLTETGVDFRILAYVLWFKEVVLNHVLEDVFFKAAGEKDQCKRLVSCLTPPVLKVDAKTAVRWTDKSVAKSVQKLYTMVYDRSWQTQPTAR</sequence>
<evidence type="ECO:0000313" key="2">
    <source>
        <dbReference type="Proteomes" id="UP000435112"/>
    </source>
</evidence>
<dbReference type="EMBL" id="QXFU01000412">
    <property type="protein sequence ID" value="KAE9034213.1"/>
    <property type="molecule type" value="Genomic_DNA"/>
</dbReference>
<name>A0A6A3MT37_9STRA</name>
<organism evidence="1 2">
    <name type="scientific">Phytophthora rubi</name>
    <dbReference type="NCBI Taxonomy" id="129364"/>
    <lineage>
        <taxon>Eukaryota</taxon>
        <taxon>Sar</taxon>
        <taxon>Stramenopiles</taxon>
        <taxon>Oomycota</taxon>
        <taxon>Peronosporomycetes</taxon>
        <taxon>Peronosporales</taxon>
        <taxon>Peronosporaceae</taxon>
        <taxon>Phytophthora</taxon>
    </lineage>
</organism>
<gene>
    <name evidence="1" type="ORF">PR002_g8256</name>
</gene>
<dbReference type="Proteomes" id="UP000435112">
    <property type="component" value="Unassembled WGS sequence"/>
</dbReference>
<protein>
    <submittedName>
        <fullName evidence="1">Uncharacterized protein</fullName>
    </submittedName>
</protein>
<dbReference type="OrthoDB" id="10294375at2759"/>
<comment type="caution">
    <text evidence="1">The sequence shown here is derived from an EMBL/GenBank/DDBJ whole genome shotgun (WGS) entry which is preliminary data.</text>
</comment>
<dbReference type="AlphaFoldDB" id="A0A6A3MT37"/>
<evidence type="ECO:0000313" key="1">
    <source>
        <dbReference type="EMBL" id="KAE9034213.1"/>
    </source>
</evidence>
<accession>A0A6A3MT37</accession>
<reference evidence="1 2" key="1">
    <citation type="submission" date="2018-09" db="EMBL/GenBank/DDBJ databases">
        <title>Genomic investigation of the strawberry pathogen Phytophthora fragariae indicates pathogenicity is determined by transcriptional variation in three key races.</title>
        <authorList>
            <person name="Adams T.M."/>
            <person name="Armitage A.D."/>
            <person name="Sobczyk M.K."/>
            <person name="Bates H.J."/>
            <person name="Dunwell J.M."/>
            <person name="Nellist C.F."/>
            <person name="Harrison R.J."/>
        </authorList>
    </citation>
    <scope>NUCLEOTIDE SEQUENCE [LARGE SCALE GENOMIC DNA]</scope>
    <source>
        <strain evidence="1 2">SCRP324</strain>
    </source>
</reference>
<proteinExistence type="predicted"/>